<dbReference type="Pfam" id="PF12833">
    <property type="entry name" value="HTH_18"/>
    <property type="match status" value="1"/>
</dbReference>
<dbReference type="EMBL" id="CP157484">
    <property type="protein sequence ID" value="XBO40815.1"/>
    <property type="molecule type" value="Genomic_DNA"/>
</dbReference>
<evidence type="ECO:0000313" key="5">
    <source>
        <dbReference type="EMBL" id="XBO40815.1"/>
    </source>
</evidence>
<evidence type="ECO:0000256" key="2">
    <source>
        <dbReference type="ARBA" id="ARBA00023125"/>
    </source>
</evidence>
<gene>
    <name evidence="5" type="ORF">ABEG18_08680</name>
</gene>
<dbReference type="PANTHER" id="PTHR46796">
    <property type="entry name" value="HTH-TYPE TRANSCRIPTIONAL ACTIVATOR RHAS-RELATED"/>
    <property type="match status" value="1"/>
</dbReference>
<protein>
    <submittedName>
        <fullName evidence="5">AraC family transcriptional regulator</fullName>
    </submittedName>
</protein>
<reference evidence="5" key="1">
    <citation type="submission" date="2024-05" db="EMBL/GenBank/DDBJ databases">
        <authorList>
            <person name="Kim S."/>
            <person name="Heo J."/>
            <person name="Choi H."/>
            <person name="Choi Y."/>
            <person name="Kwon S.-W."/>
            <person name="Kim Y."/>
        </authorList>
    </citation>
    <scope>NUCLEOTIDE SEQUENCE</scope>
    <source>
        <strain evidence="5">KACC 23698</strain>
    </source>
</reference>
<dbReference type="RefSeq" id="WP_406857672.1">
    <property type="nucleotide sequence ID" value="NZ_CP157484.1"/>
</dbReference>
<dbReference type="SMART" id="SM00342">
    <property type="entry name" value="HTH_ARAC"/>
    <property type="match status" value="1"/>
</dbReference>
<dbReference type="GO" id="GO:0043565">
    <property type="term" value="F:sequence-specific DNA binding"/>
    <property type="evidence" value="ECO:0007669"/>
    <property type="project" value="InterPro"/>
</dbReference>
<dbReference type="PROSITE" id="PS01124">
    <property type="entry name" value="HTH_ARAC_FAMILY_2"/>
    <property type="match status" value="1"/>
</dbReference>
<keyword evidence="1" id="KW-0805">Transcription regulation</keyword>
<sequence length="299" mass="34225">MDLFADGLRKYGGLDVISTSRRLAWHGLVADLRHHEAAELPPFEPQALEICIAVACHDDCVVTRRGQGVWQRTQVEPGIIWLCPSRVQEEDIRISEWHDILHLYLPADGFSRYAGEYGGTPVSADSVRYLAGVRDDLIRQAGWRLISEMREPTSTAQMRVQSLSQQLTGRIVERYASSYGRVDRVHRQHQLDEQRLRRVLEFMAQHIEEDISLDDLAAAACLSPFHFNRMFTRRMGMPPHRYVSRMRLERAKTLLALGRVPLAEIALACCFSSQSNFSRAFRRVTGESPLNFRRHAGQE</sequence>
<keyword evidence="2" id="KW-0238">DNA-binding</keyword>
<dbReference type="GO" id="GO:0003700">
    <property type="term" value="F:DNA-binding transcription factor activity"/>
    <property type="evidence" value="ECO:0007669"/>
    <property type="project" value="InterPro"/>
</dbReference>
<dbReference type="SUPFAM" id="SSF46689">
    <property type="entry name" value="Homeodomain-like"/>
    <property type="match status" value="2"/>
</dbReference>
<accession>A0AAU7JKH8</accession>
<dbReference type="PANTHER" id="PTHR46796:SF6">
    <property type="entry name" value="ARAC SUBFAMILY"/>
    <property type="match status" value="1"/>
</dbReference>
<dbReference type="InterPro" id="IPR009057">
    <property type="entry name" value="Homeodomain-like_sf"/>
</dbReference>
<name>A0AAU7JKH8_9HYPH</name>
<proteinExistence type="predicted"/>
<evidence type="ECO:0000256" key="3">
    <source>
        <dbReference type="ARBA" id="ARBA00023163"/>
    </source>
</evidence>
<dbReference type="InterPro" id="IPR050204">
    <property type="entry name" value="AraC_XylS_family_regulators"/>
</dbReference>
<organism evidence="5">
    <name type="scientific">Alsobacter sp. KACC 23698</name>
    <dbReference type="NCBI Taxonomy" id="3149229"/>
    <lineage>
        <taxon>Bacteria</taxon>
        <taxon>Pseudomonadati</taxon>
        <taxon>Pseudomonadota</taxon>
        <taxon>Alphaproteobacteria</taxon>
        <taxon>Hyphomicrobiales</taxon>
        <taxon>Alsobacteraceae</taxon>
        <taxon>Alsobacter</taxon>
    </lineage>
</organism>
<keyword evidence="3" id="KW-0804">Transcription</keyword>
<dbReference type="AlphaFoldDB" id="A0AAU7JKH8"/>
<dbReference type="InterPro" id="IPR018060">
    <property type="entry name" value="HTH_AraC"/>
</dbReference>
<dbReference type="Gene3D" id="1.10.10.60">
    <property type="entry name" value="Homeodomain-like"/>
    <property type="match status" value="2"/>
</dbReference>
<feature type="domain" description="HTH araC/xylS-type" evidence="4">
    <location>
        <begin position="197"/>
        <end position="295"/>
    </location>
</feature>
<evidence type="ECO:0000256" key="1">
    <source>
        <dbReference type="ARBA" id="ARBA00023015"/>
    </source>
</evidence>
<evidence type="ECO:0000259" key="4">
    <source>
        <dbReference type="PROSITE" id="PS01124"/>
    </source>
</evidence>